<dbReference type="EMBL" id="FOBI01000012">
    <property type="protein sequence ID" value="SEL48661.1"/>
    <property type="molecule type" value="Genomic_DNA"/>
</dbReference>
<dbReference type="Pfam" id="PF03992">
    <property type="entry name" value="ABM"/>
    <property type="match status" value="1"/>
</dbReference>
<dbReference type="PROSITE" id="PS51725">
    <property type="entry name" value="ABM"/>
    <property type="match status" value="1"/>
</dbReference>
<protein>
    <submittedName>
        <fullName evidence="2">Antibiotic biosynthesis monooxygenase</fullName>
    </submittedName>
</protein>
<dbReference type="STRING" id="641665.GCA_002104455_01059"/>
<dbReference type="SUPFAM" id="SSF54909">
    <property type="entry name" value="Dimeric alpha+beta barrel"/>
    <property type="match status" value="1"/>
</dbReference>
<dbReference type="Proteomes" id="UP000199297">
    <property type="component" value="Unassembled WGS sequence"/>
</dbReference>
<sequence length="97" mass="10822">MNIVRVNEFVAAAGKSAELFRFLQSLVPYISAAKGCISCELLKHHQHGDQFMIIERWDCIESHQLALTNYPQDDMQAAMSLFGSPPKGNYFRSCAGA</sequence>
<organism evidence="2 3">
    <name type="scientific">Colwellia chukchiensis</name>
    <dbReference type="NCBI Taxonomy" id="641665"/>
    <lineage>
        <taxon>Bacteria</taxon>
        <taxon>Pseudomonadati</taxon>
        <taxon>Pseudomonadota</taxon>
        <taxon>Gammaproteobacteria</taxon>
        <taxon>Alteromonadales</taxon>
        <taxon>Colwelliaceae</taxon>
        <taxon>Colwellia</taxon>
    </lineage>
</organism>
<keyword evidence="2" id="KW-0560">Oxidoreductase</keyword>
<keyword evidence="2" id="KW-0503">Monooxygenase</keyword>
<dbReference type="Gene3D" id="3.30.70.100">
    <property type="match status" value="1"/>
</dbReference>
<dbReference type="RefSeq" id="WP_085285446.1">
    <property type="nucleotide sequence ID" value="NZ_FOBI01000012.1"/>
</dbReference>
<dbReference type="AlphaFoldDB" id="A0A1H7QKK9"/>
<name>A0A1H7QKK9_9GAMM</name>
<feature type="domain" description="ABM" evidence="1">
    <location>
        <begin position="3"/>
        <end position="91"/>
    </location>
</feature>
<dbReference type="OrthoDB" id="5518280at2"/>
<evidence type="ECO:0000313" key="3">
    <source>
        <dbReference type="Proteomes" id="UP000199297"/>
    </source>
</evidence>
<gene>
    <name evidence="2" type="ORF">SAMN05216262_11219</name>
</gene>
<dbReference type="GO" id="GO:0004497">
    <property type="term" value="F:monooxygenase activity"/>
    <property type="evidence" value="ECO:0007669"/>
    <property type="project" value="UniProtKB-KW"/>
</dbReference>
<accession>A0A1H7QKK9</accession>
<dbReference type="InterPro" id="IPR011008">
    <property type="entry name" value="Dimeric_a/b-barrel"/>
</dbReference>
<evidence type="ECO:0000313" key="2">
    <source>
        <dbReference type="EMBL" id="SEL48661.1"/>
    </source>
</evidence>
<proteinExistence type="predicted"/>
<reference evidence="3" key="1">
    <citation type="submission" date="2016-10" db="EMBL/GenBank/DDBJ databases">
        <authorList>
            <person name="Varghese N."/>
            <person name="Submissions S."/>
        </authorList>
    </citation>
    <scope>NUCLEOTIDE SEQUENCE [LARGE SCALE GENOMIC DNA]</scope>
    <source>
        <strain evidence="3">CGMCC 1.9127</strain>
    </source>
</reference>
<dbReference type="InterPro" id="IPR007138">
    <property type="entry name" value="ABM_dom"/>
</dbReference>
<evidence type="ECO:0000259" key="1">
    <source>
        <dbReference type="PROSITE" id="PS51725"/>
    </source>
</evidence>
<keyword evidence="3" id="KW-1185">Reference proteome</keyword>